<gene>
    <name evidence="1" type="ORF">ACFQZ8_00330</name>
</gene>
<accession>A0ABW2ZUU5</accession>
<name>A0ABW2ZUU5_9ACTN</name>
<evidence type="ECO:0000313" key="1">
    <source>
        <dbReference type="EMBL" id="MFD0782378.1"/>
    </source>
</evidence>
<evidence type="ECO:0000313" key="2">
    <source>
        <dbReference type="Proteomes" id="UP001597053"/>
    </source>
</evidence>
<dbReference type="Pfam" id="PF04978">
    <property type="entry name" value="MST"/>
    <property type="match status" value="1"/>
</dbReference>
<reference evidence="2" key="1">
    <citation type="journal article" date="2019" name="Int. J. Syst. Evol. Microbiol.">
        <title>The Global Catalogue of Microorganisms (GCM) 10K type strain sequencing project: providing services to taxonomists for standard genome sequencing and annotation.</title>
        <authorList>
            <consortium name="The Broad Institute Genomics Platform"/>
            <consortium name="The Broad Institute Genome Sequencing Center for Infectious Disease"/>
            <person name="Wu L."/>
            <person name="Ma J."/>
        </authorList>
    </citation>
    <scope>NUCLEOTIDE SEQUENCE [LARGE SCALE GENOMIC DNA]</scope>
    <source>
        <strain evidence="2">JCM 32148</strain>
    </source>
</reference>
<dbReference type="InterPro" id="IPR007061">
    <property type="entry name" value="MST-like"/>
</dbReference>
<dbReference type="Proteomes" id="UP001597053">
    <property type="component" value="Unassembled WGS sequence"/>
</dbReference>
<dbReference type="EMBL" id="JBHTHM010000002">
    <property type="protein sequence ID" value="MFD0782378.1"/>
    <property type="molecule type" value="Genomic_DNA"/>
</dbReference>
<protein>
    <submittedName>
        <fullName evidence="1">DinB family protein</fullName>
    </submittedName>
</protein>
<organism evidence="1 2">
    <name type="scientific">Micromonospora azadirachtae</name>
    <dbReference type="NCBI Taxonomy" id="1970735"/>
    <lineage>
        <taxon>Bacteria</taxon>
        <taxon>Bacillati</taxon>
        <taxon>Actinomycetota</taxon>
        <taxon>Actinomycetes</taxon>
        <taxon>Micromonosporales</taxon>
        <taxon>Micromonosporaceae</taxon>
        <taxon>Micromonospora</taxon>
    </lineage>
</organism>
<dbReference type="InterPro" id="IPR034660">
    <property type="entry name" value="DinB/YfiT-like"/>
</dbReference>
<comment type="caution">
    <text evidence="1">The sequence shown here is derived from an EMBL/GenBank/DDBJ whole genome shotgun (WGS) entry which is preliminary data.</text>
</comment>
<dbReference type="Gene3D" id="1.20.120.450">
    <property type="entry name" value="dinb family like domain"/>
    <property type="match status" value="1"/>
</dbReference>
<dbReference type="SUPFAM" id="SSF109854">
    <property type="entry name" value="DinB/YfiT-like putative metalloenzymes"/>
    <property type="match status" value="1"/>
</dbReference>
<keyword evidence="2" id="KW-1185">Reference proteome</keyword>
<sequence>MNGSQQACQDGGVVSAPKDVLKNYLQGARDVLLWKLEGLSERDQRLPRTPTGTNLLGLVKHALNTEVIYFGPTFGREWPTPDELVSPEDPDPMAGWYATETETAAGIIDLYRRVQAFADETIDTLPLDAIGHVAHWGGEAVTLHEIMVHKTVDLQRHAGHADILREQLDGSIGLLPRHSNISDVTDWPTHTQRLTAIADRFDGRGLHAPQTRVYMPG</sequence>
<proteinExistence type="predicted"/>